<evidence type="ECO:0000256" key="1">
    <source>
        <dbReference type="SAM" id="Phobius"/>
    </source>
</evidence>
<keyword evidence="1" id="KW-0812">Transmembrane</keyword>
<evidence type="ECO:0000313" key="3">
    <source>
        <dbReference type="Proteomes" id="UP000319462"/>
    </source>
</evidence>
<organism evidence="2 3">
    <name type="scientific">Leishmania braziliensis MHOM/BR/75/M2904</name>
    <dbReference type="NCBI Taxonomy" id="420245"/>
    <lineage>
        <taxon>Eukaryota</taxon>
        <taxon>Discoba</taxon>
        <taxon>Euglenozoa</taxon>
        <taxon>Kinetoplastea</taxon>
        <taxon>Metakinetoplastina</taxon>
        <taxon>Trypanosomatida</taxon>
        <taxon>Trypanosomatidae</taxon>
        <taxon>Leishmaniinae</taxon>
        <taxon>Leishmania</taxon>
        <taxon>Leishmania braziliensis species complex</taxon>
    </lineage>
</organism>
<gene>
    <name evidence="2" type="ORF">LBRM2904_05.0260</name>
</gene>
<evidence type="ECO:0000313" key="2">
    <source>
        <dbReference type="EMBL" id="SYZ62722.1"/>
    </source>
</evidence>
<protein>
    <submittedName>
        <fullName evidence="2">Viscerotropic_leishmaniasis_antigen</fullName>
    </submittedName>
</protein>
<feature type="transmembrane region" description="Helical" evidence="1">
    <location>
        <begin position="53"/>
        <end position="76"/>
    </location>
</feature>
<dbReference type="Proteomes" id="UP000319462">
    <property type="component" value="Chromosome 5"/>
</dbReference>
<accession>A0A3P3YXN2</accession>
<proteinExistence type="predicted"/>
<keyword evidence="1" id="KW-1133">Transmembrane helix</keyword>
<sequence length="104" mass="11672">MPIFGLVRFNLSAATTGPQYFTSELCYSEVNCTTLCTEALMSHVRSCQVERTIMPLIIVFWVVPVVACIGLLRALYVHWRAEERHKALGRSSEVVRTSPRSAPT</sequence>
<name>A0A3P3YXN2_LEIBR</name>
<keyword evidence="1" id="KW-0472">Membrane</keyword>
<dbReference type="AlphaFoldDB" id="A0A3P3YXN2"/>
<dbReference type="EMBL" id="LS997604">
    <property type="protein sequence ID" value="SYZ62722.1"/>
    <property type="molecule type" value="Genomic_DNA"/>
</dbReference>
<reference evidence="2 3" key="1">
    <citation type="submission" date="2018-09" db="EMBL/GenBank/DDBJ databases">
        <authorList>
            <person name="Peiro R."/>
            <person name="Begona"/>
            <person name="Cbmso G."/>
            <person name="Lopez M."/>
            <person name="Gonzalez S."/>
        </authorList>
    </citation>
    <scope>NUCLEOTIDE SEQUENCE [LARGE SCALE GENOMIC DNA]</scope>
</reference>